<evidence type="ECO:0000256" key="2">
    <source>
        <dbReference type="SAM" id="MobiDB-lite"/>
    </source>
</evidence>
<protein>
    <submittedName>
        <fullName evidence="4">Glycoside hydrolase</fullName>
    </submittedName>
</protein>
<name>A0A1V9Z688_ACHHY</name>
<dbReference type="AlphaFoldDB" id="A0A1V9Z688"/>
<feature type="coiled-coil region" evidence="1">
    <location>
        <begin position="905"/>
        <end position="942"/>
    </location>
</feature>
<dbReference type="STRING" id="1202772.A0A1V9Z688"/>
<organism evidence="4 5">
    <name type="scientific">Achlya hypogyna</name>
    <name type="common">Oomycete</name>
    <name type="synonym">Protoachlya hypogyna</name>
    <dbReference type="NCBI Taxonomy" id="1202772"/>
    <lineage>
        <taxon>Eukaryota</taxon>
        <taxon>Sar</taxon>
        <taxon>Stramenopiles</taxon>
        <taxon>Oomycota</taxon>
        <taxon>Saprolegniomycetes</taxon>
        <taxon>Saprolegniales</taxon>
        <taxon>Achlyaceae</taxon>
        <taxon>Achlya</taxon>
    </lineage>
</organism>
<dbReference type="SUPFAM" id="SSF74924">
    <property type="entry name" value="Cap-Gly domain"/>
    <property type="match status" value="1"/>
</dbReference>
<dbReference type="GO" id="GO:0016787">
    <property type="term" value="F:hydrolase activity"/>
    <property type="evidence" value="ECO:0007669"/>
    <property type="project" value="UniProtKB-KW"/>
</dbReference>
<feature type="domain" description="CAP-Gly" evidence="3">
    <location>
        <begin position="21"/>
        <end position="63"/>
    </location>
</feature>
<dbReference type="SMART" id="SM01052">
    <property type="entry name" value="CAP_GLY"/>
    <property type="match status" value="1"/>
</dbReference>
<keyword evidence="5" id="KW-1185">Reference proteome</keyword>
<feature type="compositionally biased region" description="Low complexity" evidence="2">
    <location>
        <begin position="127"/>
        <end position="145"/>
    </location>
</feature>
<evidence type="ECO:0000256" key="1">
    <source>
        <dbReference type="SAM" id="Coils"/>
    </source>
</evidence>
<dbReference type="PROSITE" id="PS50245">
    <property type="entry name" value="CAP_GLY_2"/>
    <property type="match status" value="1"/>
</dbReference>
<feature type="coiled-coil region" evidence="1">
    <location>
        <begin position="989"/>
        <end position="1052"/>
    </location>
</feature>
<dbReference type="PANTHER" id="PTHR18916:SF93">
    <property type="entry name" value="RESTIN HOMOLOG"/>
    <property type="match status" value="1"/>
</dbReference>
<dbReference type="OrthoDB" id="10249065at2759"/>
<reference evidence="4 5" key="1">
    <citation type="journal article" date="2014" name="Genome Biol. Evol.">
        <title>The secreted proteins of Achlya hypogyna and Thraustotheca clavata identify the ancestral oomycete secretome and reveal gene acquisitions by horizontal gene transfer.</title>
        <authorList>
            <person name="Misner I."/>
            <person name="Blouin N."/>
            <person name="Leonard G."/>
            <person name="Richards T.A."/>
            <person name="Lane C.E."/>
        </authorList>
    </citation>
    <scope>NUCLEOTIDE SEQUENCE [LARGE SCALE GENOMIC DNA]</scope>
    <source>
        <strain evidence="4 5">ATCC 48635</strain>
    </source>
</reference>
<feature type="coiled-coil region" evidence="1">
    <location>
        <begin position="312"/>
        <end position="374"/>
    </location>
</feature>
<proteinExistence type="predicted"/>
<evidence type="ECO:0000313" key="4">
    <source>
        <dbReference type="EMBL" id="OQR93350.1"/>
    </source>
</evidence>
<accession>A0A1V9Z688</accession>
<evidence type="ECO:0000313" key="5">
    <source>
        <dbReference type="Proteomes" id="UP000243579"/>
    </source>
</evidence>
<dbReference type="InterPro" id="IPR000938">
    <property type="entry name" value="CAP-Gly_domain"/>
</dbReference>
<feature type="region of interest" description="Disordered" evidence="2">
    <location>
        <begin position="68"/>
        <end position="169"/>
    </location>
</feature>
<dbReference type="Proteomes" id="UP000243579">
    <property type="component" value="Unassembled WGS sequence"/>
</dbReference>
<dbReference type="Gene3D" id="2.30.30.190">
    <property type="entry name" value="CAP Gly-rich-like domain"/>
    <property type="match status" value="1"/>
</dbReference>
<dbReference type="Pfam" id="PF01302">
    <property type="entry name" value="CAP_GLY"/>
    <property type="match status" value="1"/>
</dbReference>
<feature type="coiled-coil region" evidence="1">
    <location>
        <begin position="176"/>
        <end position="272"/>
    </location>
</feature>
<evidence type="ECO:0000259" key="3">
    <source>
        <dbReference type="PROSITE" id="PS50245"/>
    </source>
</evidence>
<feature type="coiled-coil region" evidence="1">
    <location>
        <begin position="404"/>
        <end position="581"/>
    </location>
</feature>
<comment type="caution">
    <text evidence="4">The sequence shown here is derived from an EMBL/GenBank/DDBJ whole genome shotgun (WGS) entry which is preliminary data.</text>
</comment>
<dbReference type="EMBL" id="JNBR01000413">
    <property type="protein sequence ID" value="OQR93350.1"/>
    <property type="molecule type" value="Genomic_DNA"/>
</dbReference>
<keyword evidence="1" id="KW-0175">Coiled coil</keyword>
<feature type="compositionally biased region" description="Pro residues" evidence="2">
    <location>
        <begin position="146"/>
        <end position="160"/>
    </location>
</feature>
<dbReference type="InterPro" id="IPR036859">
    <property type="entry name" value="CAP-Gly_dom_sf"/>
</dbReference>
<gene>
    <name evidence="4" type="ORF">ACHHYP_02632</name>
</gene>
<dbReference type="PANTHER" id="PTHR18916">
    <property type="entry name" value="DYNACTIN 1-RELATED MICROTUBULE-BINDING"/>
    <property type="match status" value="1"/>
</dbReference>
<sequence length="1195" mass="128794">MEIGSRVLVVGGKTGIVRFLGTTEFAQGDWVGVELDGPDGKNDGEINGVRYFQCEPNYGLFAKKSQVRLARGGSTPPQTQSTPTTSATSRLLQMREKRSSTSSLGGSAAPPAPVVKKTSPRLATDGTRTTPLTRRSSLTVPSSPSRRPPAPAPISVPPSPTGSTRSTRSIRSIDDHDALEHAHDKIENLLHDLEHKNERIAALESELEAAKETPATLDVATPTDANADAKAEYEDKIRDLRDEGIALAAKMRKDYEIKITKLEKQWEDKEAAWAAGHEKQTTELHTAHAELVALRSRMAQFTAAEQSRTDDVAQAQAKAAAAGRKVTSLEAQLAELHDTVELLTLEKETLAMDKEIAEERLEDAEMEVEKLKLAAEIAADPGTLHLDVHSTSVHEENAKLRTAIKALHDRYADEKLELTKALKEATRQATELARYRDEVEVITAKMAATTHENDELKEMLDVASAYEAMVEALTEKNLALGERVADLEASVASLEALKDMGEEMEHQHEMLEKELRSELKALRAKTAEQAERLQSTQASLDDKERTVHRFRELAHRNREEMAALREKLRLEAGELESMKDTTHAVLSQTLNLRQALAAARASTVEAAQAKVAADAARVEATWLRALLPSAVFGDADDRALRGRLLLARVDGKLTVVLDHVRKNLASLTSEVLANALEKARLGFEWRLGVDMLRLRVNVAGVRHALATAADAPFHALLARVDAPATHTLDTALDAVLAALAADGGLGAGSDSHPSAGDRLKATAADWSALFPSTGALSAAGVVKIAAQADAATISLRCACVFLQDELPLDLRGAVWNLALQVARRADIDLGSSDDDGDDGGVVGGDVLTQLRAYADESGTLATETQLLSFKERLAALYKTVAKGGLTDACAPTPGKRRQPVWELRAEQIRGELANAASLLQSLEETTEVCHTLQSRLKELEKSESQSRVIVQKLEHDVARLTEAVAVEAAASAKLGAQLTQERVQFDQMLTEQNKERAVLEAANRQLRKQMRRTSDLAVPKTTDAPATAPAHVRALEAALASMHGAMQRLREDAARDRLQAATAPLAAPKPPTAVAACLADARRLESQLLAQASLPQLYAVGSPTPIAATPAVPLAKAVAELRSRVTATAVAEQWGDAMGDALAADEVHFAGRSIDPVPPPTPQCIGRLRVRKGAADVVKVVLSSRELRLLSQALT</sequence>
<feature type="compositionally biased region" description="Low complexity" evidence="2">
    <location>
        <begin position="74"/>
        <end position="89"/>
    </location>
</feature>
<keyword evidence="4" id="KW-0378">Hydrolase</keyword>